<dbReference type="PANTHER" id="PTHR47172:SF24">
    <property type="entry name" value="GATA ZINC FINGER DOMAIN-CONTAINING PROTEIN 14-RELATED"/>
    <property type="match status" value="1"/>
</dbReference>
<feature type="compositionally biased region" description="Low complexity" evidence="7">
    <location>
        <begin position="18"/>
        <end position="35"/>
    </location>
</feature>
<keyword evidence="5" id="KW-0804">Transcription</keyword>
<feature type="compositionally biased region" description="Basic and acidic residues" evidence="7">
    <location>
        <begin position="259"/>
        <end position="268"/>
    </location>
</feature>
<dbReference type="InterPro" id="IPR000679">
    <property type="entry name" value="Znf_GATA"/>
</dbReference>
<evidence type="ECO:0000256" key="2">
    <source>
        <dbReference type="ARBA" id="ARBA00022771"/>
    </source>
</evidence>
<evidence type="ECO:0000256" key="6">
    <source>
        <dbReference type="PROSITE-ProRule" id="PRU00094"/>
    </source>
</evidence>
<feature type="region of interest" description="Disordered" evidence="7">
    <location>
        <begin position="1"/>
        <end position="53"/>
    </location>
</feature>
<feature type="compositionally biased region" description="Acidic residues" evidence="7">
    <location>
        <begin position="215"/>
        <end position="225"/>
    </location>
</feature>
<dbReference type="Proteomes" id="UP000242414">
    <property type="component" value="Unassembled WGS sequence"/>
</dbReference>
<accession>A0A1X0R4L7</accession>
<dbReference type="GO" id="GO:0008270">
    <property type="term" value="F:zinc ion binding"/>
    <property type="evidence" value="ECO:0007669"/>
    <property type="project" value="UniProtKB-KW"/>
</dbReference>
<dbReference type="PROSITE" id="PS00344">
    <property type="entry name" value="GATA_ZN_FINGER_1"/>
    <property type="match status" value="1"/>
</dbReference>
<feature type="compositionally biased region" description="Low complexity" evidence="7">
    <location>
        <begin position="229"/>
        <end position="247"/>
    </location>
</feature>
<feature type="region of interest" description="Disordered" evidence="7">
    <location>
        <begin position="215"/>
        <end position="281"/>
    </location>
</feature>
<organism evidence="9">
    <name type="scientific">Rhizopus microsporus var. microsporus</name>
    <dbReference type="NCBI Taxonomy" id="86635"/>
    <lineage>
        <taxon>Eukaryota</taxon>
        <taxon>Fungi</taxon>
        <taxon>Fungi incertae sedis</taxon>
        <taxon>Mucoromycota</taxon>
        <taxon>Mucoromycotina</taxon>
        <taxon>Mucoromycetes</taxon>
        <taxon>Mucorales</taxon>
        <taxon>Mucorineae</taxon>
        <taxon>Rhizopodaceae</taxon>
        <taxon>Rhizopus</taxon>
    </lineage>
</organism>
<protein>
    <recommendedName>
        <fullName evidence="8">GATA-type domain-containing protein</fullName>
    </recommendedName>
</protein>
<name>A0A1X0R4L7_RHIZD</name>
<dbReference type="PANTHER" id="PTHR47172">
    <property type="entry name" value="OS01G0976800 PROTEIN"/>
    <property type="match status" value="1"/>
</dbReference>
<dbReference type="AlphaFoldDB" id="A0A1X0R4L7"/>
<feature type="region of interest" description="Disordered" evidence="7">
    <location>
        <begin position="124"/>
        <end position="151"/>
    </location>
</feature>
<dbReference type="GO" id="GO:0006355">
    <property type="term" value="P:regulation of DNA-templated transcription"/>
    <property type="evidence" value="ECO:0007669"/>
    <property type="project" value="InterPro"/>
</dbReference>
<evidence type="ECO:0000256" key="3">
    <source>
        <dbReference type="ARBA" id="ARBA00022833"/>
    </source>
</evidence>
<dbReference type="PROSITE" id="PS50114">
    <property type="entry name" value="GATA_ZN_FINGER_2"/>
    <property type="match status" value="1"/>
</dbReference>
<dbReference type="OrthoDB" id="2162994at2759"/>
<feature type="compositionally biased region" description="Polar residues" evidence="7">
    <location>
        <begin position="124"/>
        <end position="137"/>
    </location>
</feature>
<evidence type="ECO:0000313" key="9">
    <source>
        <dbReference type="EMBL" id="ORE06990.1"/>
    </source>
</evidence>
<keyword evidence="1" id="KW-0479">Metal-binding</keyword>
<evidence type="ECO:0000259" key="8">
    <source>
        <dbReference type="PROSITE" id="PS50114"/>
    </source>
</evidence>
<sequence length="281" mass="32493">MNSNDKLTLPPISTMDRPPSASSSSSFLSTSLPTPRLEHWSSPPFINRQPNEPDKLNKDINEVVYQCNIICDNMIQGKGQFIHLQSQQDMASTRLWLDDMVNRANEVLNALLRLRKYQMAAEQTRASNSEASFNQQESTSSSRQRKRVQKRPAFQGRCHSCNISETPEWRRGPDGARTLCNACGLHYAKLTKKQQQQQQQQTQLLQIMKAQQQEQEQEQEQEQQEQEQRSPQQHQYQYPYQQQQEEQMVLSHSISSADELSRKMTPPRDDDDISLDRLSTG</sequence>
<dbReference type="Pfam" id="PF00320">
    <property type="entry name" value="GATA"/>
    <property type="match status" value="1"/>
</dbReference>
<evidence type="ECO:0000256" key="1">
    <source>
        <dbReference type="ARBA" id="ARBA00022723"/>
    </source>
</evidence>
<feature type="domain" description="GATA-type" evidence="8">
    <location>
        <begin position="157"/>
        <end position="187"/>
    </location>
</feature>
<keyword evidence="2 6" id="KW-0863">Zinc-finger</keyword>
<gene>
    <name evidence="9" type="ORF">BCV72DRAFT_305029</name>
</gene>
<reference evidence="9" key="1">
    <citation type="journal article" date="2016" name="Proc. Natl. Acad. Sci. U.S.A.">
        <title>Lipid metabolic changes in an early divergent fungus govern the establishment of a mutualistic symbiosis with endobacteria.</title>
        <authorList>
            <person name="Lastovetsky O.A."/>
            <person name="Gaspar M.L."/>
            <person name="Mondo S.J."/>
            <person name="LaButti K.M."/>
            <person name="Sandor L."/>
            <person name="Grigoriev I.V."/>
            <person name="Henry S.A."/>
            <person name="Pawlowska T.E."/>
        </authorList>
    </citation>
    <scope>NUCLEOTIDE SEQUENCE [LARGE SCALE GENOMIC DNA]</scope>
    <source>
        <strain evidence="9">ATCC 52814</strain>
    </source>
</reference>
<evidence type="ECO:0000256" key="4">
    <source>
        <dbReference type="ARBA" id="ARBA00023015"/>
    </source>
</evidence>
<proteinExistence type="predicted"/>
<evidence type="ECO:0000256" key="7">
    <source>
        <dbReference type="SAM" id="MobiDB-lite"/>
    </source>
</evidence>
<dbReference type="Gene3D" id="3.30.50.10">
    <property type="entry name" value="Erythroid Transcription Factor GATA-1, subunit A"/>
    <property type="match status" value="1"/>
</dbReference>
<dbReference type="InterPro" id="IPR013088">
    <property type="entry name" value="Znf_NHR/GATA"/>
</dbReference>
<dbReference type="EMBL" id="KV921912">
    <property type="protein sequence ID" value="ORE06990.1"/>
    <property type="molecule type" value="Genomic_DNA"/>
</dbReference>
<dbReference type="SUPFAM" id="SSF57716">
    <property type="entry name" value="Glucocorticoid receptor-like (DNA-binding domain)"/>
    <property type="match status" value="1"/>
</dbReference>
<keyword evidence="4" id="KW-0805">Transcription regulation</keyword>
<keyword evidence="3" id="KW-0862">Zinc</keyword>
<evidence type="ECO:0000256" key="5">
    <source>
        <dbReference type="ARBA" id="ARBA00023163"/>
    </source>
</evidence>
<dbReference type="SMART" id="SM00401">
    <property type="entry name" value="ZnF_GATA"/>
    <property type="match status" value="1"/>
</dbReference>
<dbReference type="GO" id="GO:0043565">
    <property type="term" value="F:sequence-specific DNA binding"/>
    <property type="evidence" value="ECO:0007669"/>
    <property type="project" value="InterPro"/>
</dbReference>
<dbReference type="CDD" id="cd00202">
    <property type="entry name" value="ZnF_GATA"/>
    <property type="match status" value="1"/>
</dbReference>
<dbReference type="VEuPathDB" id="FungiDB:BCV72DRAFT_305029"/>